<comment type="caution">
    <text evidence="3">The sequence shown here is derived from an EMBL/GenBank/DDBJ whole genome shotgun (WGS) entry which is preliminary data.</text>
</comment>
<proteinExistence type="predicted"/>
<keyword evidence="2" id="KW-0812">Transmembrane</keyword>
<protein>
    <submittedName>
        <fullName evidence="3">Uncharacterized protein</fullName>
    </submittedName>
</protein>
<feature type="compositionally biased region" description="Basic and acidic residues" evidence="1">
    <location>
        <begin position="224"/>
        <end position="239"/>
    </location>
</feature>
<sequence length="353" mass="39629">MKKRIHIDNYESFYLDYLEGTLSEEERIAFEEFLAANPELQVDEELLFLDDVPETMDPLQKCLLKKEDLSIVTPENLDYFAIGKVEQVLSAHEEKLFDTYLIANPEAQQVLAAYRETRLQATPVVYPNKEDLKEKEVALVSWKFIARAVAVAAILLLFFQLGFNNGKEASHNQNNTVASNDKTKHHTKPDSKKPAKVVPSIESIGENNTYVAQKNTPKANATSKTDKRPDLNQKEKKDPVQLIPNQPQEDKNNVADNKPQPHHPTILPQVKDDKQPVAPTLNEDVNKAPSKDLASNTGGSNMKNPIPLITNTLSEKTKTPVDFQTGKATETQKGGFFVKIGKFEISHKSSKKK</sequence>
<feature type="compositionally biased region" description="Polar residues" evidence="1">
    <location>
        <begin position="205"/>
        <end position="223"/>
    </location>
</feature>
<feature type="compositionally biased region" description="Polar residues" evidence="1">
    <location>
        <begin position="171"/>
        <end position="180"/>
    </location>
</feature>
<dbReference type="Proteomes" id="UP000316008">
    <property type="component" value="Unassembled WGS sequence"/>
</dbReference>
<dbReference type="EMBL" id="VLPL01000002">
    <property type="protein sequence ID" value="TSJ46653.1"/>
    <property type="molecule type" value="Genomic_DNA"/>
</dbReference>
<organism evidence="3 4">
    <name type="scientific">Fluviicola chungangensis</name>
    <dbReference type="NCBI Taxonomy" id="2597671"/>
    <lineage>
        <taxon>Bacteria</taxon>
        <taxon>Pseudomonadati</taxon>
        <taxon>Bacteroidota</taxon>
        <taxon>Flavobacteriia</taxon>
        <taxon>Flavobacteriales</taxon>
        <taxon>Crocinitomicaceae</taxon>
        <taxon>Fluviicola</taxon>
    </lineage>
</organism>
<name>A0A556N3P3_9FLAO</name>
<keyword evidence="4" id="KW-1185">Reference proteome</keyword>
<dbReference type="OrthoDB" id="663559at2"/>
<gene>
    <name evidence="3" type="ORF">FO442_05700</name>
</gene>
<feature type="transmembrane region" description="Helical" evidence="2">
    <location>
        <begin position="144"/>
        <end position="163"/>
    </location>
</feature>
<dbReference type="RefSeq" id="WP_144332190.1">
    <property type="nucleotide sequence ID" value="NZ_VLPL01000002.1"/>
</dbReference>
<feature type="region of interest" description="Disordered" evidence="1">
    <location>
        <begin position="169"/>
        <end position="305"/>
    </location>
</feature>
<evidence type="ECO:0000256" key="2">
    <source>
        <dbReference type="SAM" id="Phobius"/>
    </source>
</evidence>
<accession>A0A556N3P3</accession>
<keyword evidence="2" id="KW-0472">Membrane</keyword>
<reference evidence="3 4" key="1">
    <citation type="submission" date="2019-07" db="EMBL/GenBank/DDBJ databases">
        <authorList>
            <person name="Huq M.A."/>
        </authorList>
    </citation>
    <scope>NUCLEOTIDE SEQUENCE [LARGE SCALE GENOMIC DNA]</scope>
    <source>
        <strain evidence="3 4">MAH-3</strain>
    </source>
</reference>
<evidence type="ECO:0000313" key="3">
    <source>
        <dbReference type="EMBL" id="TSJ46653.1"/>
    </source>
</evidence>
<evidence type="ECO:0000313" key="4">
    <source>
        <dbReference type="Proteomes" id="UP000316008"/>
    </source>
</evidence>
<keyword evidence="2" id="KW-1133">Transmembrane helix</keyword>
<feature type="compositionally biased region" description="Polar residues" evidence="1">
    <location>
        <begin position="293"/>
        <end position="305"/>
    </location>
</feature>
<dbReference type="AlphaFoldDB" id="A0A556N3P3"/>
<evidence type="ECO:0000256" key="1">
    <source>
        <dbReference type="SAM" id="MobiDB-lite"/>
    </source>
</evidence>